<feature type="compositionally biased region" description="Basic and acidic residues" evidence="1">
    <location>
        <begin position="18"/>
        <end position="28"/>
    </location>
</feature>
<dbReference type="EMBL" id="BNJG01000002">
    <property type="protein sequence ID" value="GHO56143.1"/>
    <property type="molecule type" value="Genomic_DNA"/>
</dbReference>
<protein>
    <submittedName>
        <fullName evidence="2">Uncharacterized protein</fullName>
    </submittedName>
</protein>
<name>A0ABQ3UTP8_9CHLR</name>
<reference evidence="2 3" key="1">
    <citation type="journal article" date="2021" name="Int. J. Syst. Evol. Microbiol.">
        <title>Reticulibacter mediterranei gen. nov., sp. nov., within the new family Reticulibacteraceae fam. nov., and Ktedonospora formicarum gen. nov., sp. nov., Ktedonobacter robiniae sp. nov., Dictyobacter formicarum sp. nov. and Dictyobacter arantiisoli sp. nov., belonging to the class Ktedonobacteria.</title>
        <authorList>
            <person name="Yabe S."/>
            <person name="Zheng Y."/>
            <person name="Wang C.M."/>
            <person name="Sakai Y."/>
            <person name="Abe K."/>
            <person name="Yokota A."/>
            <person name="Donadio S."/>
            <person name="Cavaletti L."/>
            <person name="Monciardini P."/>
        </authorList>
    </citation>
    <scope>NUCLEOTIDE SEQUENCE [LARGE SCALE GENOMIC DNA]</scope>
    <source>
        <strain evidence="2 3">SOSP1-30</strain>
    </source>
</reference>
<dbReference type="Proteomes" id="UP000654345">
    <property type="component" value="Unassembled WGS sequence"/>
</dbReference>
<proteinExistence type="predicted"/>
<gene>
    <name evidence="2" type="ORF">KSB_46180</name>
</gene>
<accession>A0ABQ3UTP8</accession>
<feature type="compositionally biased region" description="Basic residues" evidence="1">
    <location>
        <begin position="1"/>
        <end position="16"/>
    </location>
</feature>
<comment type="caution">
    <text evidence="2">The sequence shown here is derived from an EMBL/GenBank/DDBJ whole genome shotgun (WGS) entry which is preliminary data.</text>
</comment>
<evidence type="ECO:0000256" key="1">
    <source>
        <dbReference type="SAM" id="MobiDB-lite"/>
    </source>
</evidence>
<feature type="region of interest" description="Disordered" evidence="1">
    <location>
        <begin position="1"/>
        <end position="28"/>
    </location>
</feature>
<organism evidence="2 3">
    <name type="scientific">Ktedonobacter robiniae</name>
    <dbReference type="NCBI Taxonomy" id="2778365"/>
    <lineage>
        <taxon>Bacteria</taxon>
        <taxon>Bacillati</taxon>
        <taxon>Chloroflexota</taxon>
        <taxon>Ktedonobacteria</taxon>
        <taxon>Ktedonobacterales</taxon>
        <taxon>Ktedonobacteraceae</taxon>
        <taxon>Ktedonobacter</taxon>
    </lineage>
</organism>
<evidence type="ECO:0000313" key="3">
    <source>
        <dbReference type="Proteomes" id="UP000654345"/>
    </source>
</evidence>
<sequence length="96" mass="10745">MRPLPRKRAEHQRYGMRSRGEQETKKRTDEIIGSYCHRKPFTAEIATNACEDPFEIQEDRGTGGGVRGGKAWTTTGTRHLVLSNHLPTSGLQGEGH</sequence>
<keyword evidence="3" id="KW-1185">Reference proteome</keyword>
<evidence type="ECO:0000313" key="2">
    <source>
        <dbReference type="EMBL" id="GHO56143.1"/>
    </source>
</evidence>